<dbReference type="OMA" id="VTIHIAT"/>
<dbReference type="Proteomes" id="UP000053319">
    <property type="component" value="Unassembled WGS sequence"/>
</dbReference>
<accession>R7SXE8</accession>
<dbReference type="EMBL" id="JH719414">
    <property type="protein sequence ID" value="EJF60756.1"/>
    <property type="molecule type" value="Genomic_DNA"/>
</dbReference>
<proteinExistence type="predicted"/>
<dbReference type="RefSeq" id="XP_007366593.1">
    <property type="nucleotide sequence ID" value="XM_007366531.1"/>
</dbReference>
<evidence type="ECO:0000313" key="2">
    <source>
        <dbReference type="Proteomes" id="UP000053319"/>
    </source>
</evidence>
<sequence length="70" mass="7870">PTAFSVEGILEAVTQHVICGDQALALADDITFTNCLVIMRPKTMKAELPSRSTIRTNITNKFVEYMERLR</sequence>
<gene>
    <name evidence="1" type="ORF">DICSQDRAFT_12402</name>
</gene>
<name>R7SXE8_DICSQ</name>
<feature type="non-terminal residue" evidence="1">
    <location>
        <position position="70"/>
    </location>
</feature>
<dbReference type="HOGENOM" id="CLU_136331_1_0_1"/>
<dbReference type="GeneID" id="18834210"/>
<dbReference type="OrthoDB" id="2724167at2759"/>
<feature type="non-terminal residue" evidence="1">
    <location>
        <position position="1"/>
    </location>
</feature>
<dbReference type="KEGG" id="dsq:DICSQDRAFT_12402"/>
<organism evidence="1 2">
    <name type="scientific">Dichomitus squalens (strain LYAD-421)</name>
    <name type="common">Western red white-rot fungus</name>
    <dbReference type="NCBI Taxonomy" id="732165"/>
    <lineage>
        <taxon>Eukaryota</taxon>
        <taxon>Fungi</taxon>
        <taxon>Dikarya</taxon>
        <taxon>Basidiomycota</taxon>
        <taxon>Agaricomycotina</taxon>
        <taxon>Agaricomycetes</taxon>
        <taxon>Polyporales</taxon>
        <taxon>Polyporaceae</taxon>
        <taxon>Dichomitus</taxon>
    </lineage>
</organism>
<evidence type="ECO:0000313" key="1">
    <source>
        <dbReference type="EMBL" id="EJF60756.1"/>
    </source>
</evidence>
<reference evidence="1 2" key="1">
    <citation type="journal article" date="2012" name="Science">
        <title>The Paleozoic origin of enzymatic lignin decomposition reconstructed from 31 fungal genomes.</title>
        <authorList>
            <person name="Floudas D."/>
            <person name="Binder M."/>
            <person name="Riley R."/>
            <person name="Barry K."/>
            <person name="Blanchette R.A."/>
            <person name="Henrissat B."/>
            <person name="Martinez A.T."/>
            <person name="Otillar R."/>
            <person name="Spatafora J.W."/>
            <person name="Yadav J.S."/>
            <person name="Aerts A."/>
            <person name="Benoit I."/>
            <person name="Boyd A."/>
            <person name="Carlson A."/>
            <person name="Copeland A."/>
            <person name="Coutinho P.M."/>
            <person name="de Vries R.P."/>
            <person name="Ferreira P."/>
            <person name="Findley K."/>
            <person name="Foster B."/>
            <person name="Gaskell J."/>
            <person name="Glotzer D."/>
            <person name="Gorecki P."/>
            <person name="Heitman J."/>
            <person name="Hesse C."/>
            <person name="Hori C."/>
            <person name="Igarashi K."/>
            <person name="Jurgens J.A."/>
            <person name="Kallen N."/>
            <person name="Kersten P."/>
            <person name="Kohler A."/>
            <person name="Kuees U."/>
            <person name="Kumar T.K.A."/>
            <person name="Kuo A."/>
            <person name="LaButti K."/>
            <person name="Larrondo L.F."/>
            <person name="Lindquist E."/>
            <person name="Ling A."/>
            <person name="Lombard V."/>
            <person name="Lucas S."/>
            <person name="Lundell T."/>
            <person name="Martin R."/>
            <person name="McLaughlin D.J."/>
            <person name="Morgenstern I."/>
            <person name="Morin E."/>
            <person name="Murat C."/>
            <person name="Nagy L.G."/>
            <person name="Nolan M."/>
            <person name="Ohm R.A."/>
            <person name="Patyshakuliyeva A."/>
            <person name="Rokas A."/>
            <person name="Ruiz-Duenas F.J."/>
            <person name="Sabat G."/>
            <person name="Salamov A."/>
            <person name="Samejima M."/>
            <person name="Schmutz J."/>
            <person name="Slot J.C."/>
            <person name="St John F."/>
            <person name="Stenlid J."/>
            <person name="Sun H."/>
            <person name="Sun S."/>
            <person name="Syed K."/>
            <person name="Tsang A."/>
            <person name="Wiebenga A."/>
            <person name="Young D."/>
            <person name="Pisabarro A."/>
            <person name="Eastwood D.C."/>
            <person name="Martin F."/>
            <person name="Cullen D."/>
            <person name="Grigoriev I.V."/>
            <person name="Hibbett D.S."/>
        </authorList>
    </citation>
    <scope>NUCLEOTIDE SEQUENCE [LARGE SCALE GENOMIC DNA]</scope>
    <source>
        <strain evidence="1 2">LYAD-421 SS1</strain>
    </source>
</reference>
<protein>
    <submittedName>
        <fullName evidence="1">Uncharacterized protein</fullName>
    </submittedName>
</protein>
<dbReference type="AlphaFoldDB" id="R7SXE8"/>